<comment type="caution">
    <text evidence="1">The sequence shown here is derived from an EMBL/GenBank/DDBJ whole genome shotgun (WGS) entry which is preliminary data.</text>
</comment>
<keyword evidence="2" id="KW-1185">Reference proteome</keyword>
<dbReference type="Proteomes" id="UP000789759">
    <property type="component" value="Unassembled WGS sequence"/>
</dbReference>
<dbReference type="AlphaFoldDB" id="A0A9N9K8I2"/>
<sequence>NIISEITRDKYKKVYQKIFVATTIQTIRTKKMAAATLPETCLRKIFNSFNNLDYNISFKRSLVLINRYWCETLTPELW</sequence>
<dbReference type="EMBL" id="CAJVQA010042946">
    <property type="protein sequence ID" value="CAG8815323.1"/>
    <property type="molecule type" value="Genomic_DNA"/>
</dbReference>
<gene>
    <name evidence="1" type="ORF">CPELLU_LOCUS19121</name>
</gene>
<proteinExistence type="predicted"/>
<evidence type="ECO:0000313" key="2">
    <source>
        <dbReference type="Proteomes" id="UP000789759"/>
    </source>
</evidence>
<reference evidence="1" key="1">
    <citation type="submission" date="2021-06" db="EMBL/GenBank/DDBJ databases">
        <authorList>
            <person name="Kallberg Y."/>
            <person name="Tangrot J."/>
            <person name="Rosling A."/>
        </authorList>
    </citation>
    <scope>NUCLEOTIDE SEQUENCE</scope>
    <source>
        <strain evidence="1">FL966</strain>
    </source>
</reference>
<feature type="non-terminal residue" evidence="1">
    <location>
        <position position="78"/>
    </location>
</feature>
<feature type="non-terminal residue" evidence="1">
    <location>
        <position position="1"/>
    </location>
</feature>
<evidence type="ECO:0000313" key="1">
    <source>
        <dbReference type="EMBL" id="CAG8815323.1"/>
    </source>
</evidence>
<protein>
    <submittedName>
        <fullName evidence="1">7119_t:CDS:1</fullName>
    </submittedName>
</protein>
<organism evidence="1 2">
    <name type="scientific">Cetraspora pellucida</name>
    <dbReference type="NCBI Taxonomy" id="1433469"/>
    <lineage>
        <taxon>Eukaryota</taxon>
        <taxon>Fungi</taxon>
        <taxon>Fungi incertae sedis</taxon>
        <taxon>Mucoromycota</taxon>
        <taxon>Glomeromycotina</taxon>
        <taxon>Glomeromycetes</taxon>
        <taxon>Diversisporales</taxon>
        <taxon>Gigasporaceae</taxon>
        <taxon>Cetraspora</taxon>
    </lineage>
</organism>
<name>A0A9N9K8I2_9GLOM</name>
<accession>A0A9N9K8I2</accession>